<dbReference type="PANTHER" id="PTHR43719:SF30">
    <property type="entry name" value="TWO-COMPONENT SYSTEM RESPONSE REGULATOR"/>
    <property type="match status" value="1"/>
</dbReference>
<dbReference type="InterPro" id="IPR011006">
    <property type="entry name" value="CheY-like_superfamily"/>
</dbReference>
<evidence type="ECO:0000259" key="6">
    <source>
        <dbReference type="PROSITE" id="PS50112"/>
    </source>
</evidence>
<evidence type="ECO:0000259" key="4">
    <source>
        <dbReference type="PROSITE" id="PS50109"/>
    </source>
</evidence>
<dbReference type="SMART" id="SM00448">
    <property type="entry name" value="REC"/>
    <property type="match status" value="1"/>
</dbReference>
<reference evidence="7 8" key="2">
    <citation type="journal article" date="2021" name="Curr. Genet.">
        <title>Genetic response to nitrogen starvation in the aggressive Eucalyptus foliar pathogen Teratosphaeria destructans.</title>
        <authorList>
            <person name="Havenga M."/>
            <person name="Wingfield B.D."/>
            <person name="Wingfield M.J."/>
            <person name="Dreyer L.L."/>
            <person name="Roets F."/>
            <person name="Aylward J."/>
        </authorList>
    </citation>
    <scope>NUCLEOTIDE SEQUENCE [LARGE SCALE GENOMIC DNA]</scope>
    <source>
        <strain evidence="7">CMW44962</strain>
    </source>
</reference>
<feature type="domain" description="Response regulatory" evidence="5">
    <location>
        <begin position="1516"/>
        <end position="1650"/>
    </location>
</feature>
<dbReference type="Pfam" id="PF26131">
    <property type="entry name" value="PAS-like"/>
    <property type="match status" value="1"/>
</dbReference>
<dbReference type="OrthoDB" id="60033at2759"/>
<feature type="compositionally biased region" description="Polar residues" evidence="3">
    <location>
        <begin position="60"/>
        <end position="80"/>
    </location>
</feature>
<dbReference type="PRINTS" id="PR00344">
    <property type="entry name" value="BCTRLSENSOR"/>
</dbReference>
<feature type="compositionally biased region" description="Basic residues" evidence="3">
    <location>
        <begin position="257"/>
        <end position="267"/>
    </location>
</feature>
<sequence length="1664" mass="180073">MTNSGTTAGSNSANANNSAVTSSVKTDFASSTNSDDVKPSIFTPPASFVRRPTEPPQRSGELSASIPRTSSPFRRQSTPNCLDQGRIQAAAAVGESAAGVSLGGAVGSAGQAPVEEGSTSLKPVLSLATSHPQTFANSIGSALGSGKNLAGAAGVGQSSLQESALNSTSVGNPSIWASLASADRNKATGSSPSSQFQRPRSAKASKGLYTKTPPGGVPSSYSPRTRDTSAAHRLNRPAVKRAAGSAPEPSTSEPATKRPRFRGPKSKHTLDSDSFGPGTFNEPALQPPSPLFFSNSPRPRPQLPPRFSSSEAGARMLSKARTEDSHIKTVSLARGTIVASAAQSWPSWYPTSALRSEGSHRMSLDRSTTARSSSPDGSTSGLEGSMGGLLSSIGVTELLELDERPTFIVDLGESSNYGSGALHLVFANPSLRSFPGMYELVTGVASEESGAGLKTYMHFKSWLLSASVNGESLNVCLPGFNYAGVQWSCSTLRKRLRIISGAFTGSPPPSNAPASSSLPPASITSGVPGDAWIGMGGDIATEPTDYFAGVVRMPTAAVETPTPEARGTSRGVIPTIEQNATLNAAIALPAMTSTEILGIDLLPSTHAYVPPSQPAALTPDRPPMIHKSSSGSIDSLGSQIPLAPSDAPSFDWTRIPVTDAMPRHIQFARSVDWASTALGPIERWSSDLRQMCNLIMASPHPAAMYWGEDLIAIYNEAYVLLAGQKHPWLMGRSYREAWVEIWDEVKDVFANAKHTGEATMKDDDCLFMNRNSYLEETYFSWSIIPMVGRDGSVMGLYNPAFEKTRRKIAERRMLTLREVGERTASARDVKGFWAQVEGSFEFNEYDSPFLLLYSVADEVDSDASSIYSNSVNSVRQCTLEGHLGVPEGHAAAPKYIDLKQGMEGFGPVFREVMSADKPVLLEVGSRDLPEDLLEGLENRGFGDPVRAVVVCPIHPTTGESILGFLVLGVNPRRPYDDDYSLFVQLLSRQLATSLASVVLFEEEIRRGQKAAKLAALERIELSEQLAHRTQEAIESETKFTRMAEFAPVGMFIADQTGRITFANDAWYEISRVPKTGTIEKAADMWMESVADDDRELISRIWSDLVEQKKPVTSEVRFKAQWEDRKSGVRSDTWVLFSAYPEKWEDGRLKSVFGSITNISQQKWAEGIQTRKMEEAVELKRQQENFIDITSHEMRNPLSAILQCSDEIASSLTKFRQGEDRVMSDDLLSSCLDAAQIISLCSQHQKRIVDDILTLSKLDSALLLVTPVDAQPLTVVQRALKMHEGELQAADIQMKFMVDQSYRDLGLDWVKLDPSRVLQVLINLTTNAIKFTGTEKKRTITVTIGASAVRPSDVQDAPVKYFPTRSKRQTNLNERDWGDGDVVYIHFSVKDTGRGLNPEEKKMLFMRFSQASPRTHVQYGGSGLGLFISRELTELQGGEIGVESEAGKGSTFAFYIAARKSTAPPGEADGGTGIKRAVEASGVKTKSLPSAVAATNHKLTDKSGTPTSADQKPLQRTVLIVEDNLVNQRVLQKQLKNQGITVHLANHGGEALEKLKQSTYWAGDGSLAAEKLGLDIILMDLEMPVMDGLTCTRRIRELELEGKLTGHVPIIAVTANARAEQVKTALEAGMDDVVSKPFRIPELVPKIGELMLRYPMPSASNGPTS</sequence>
<feature type="modified residue" description="4-aspartylphosphate" evidence="2">
    <location>
        <position position="1579"/>
    </location>
</feature>
<dbReference type="CDD" id="cd00130">
    <property type="entry name" value="PAS"/>
    <property type="match status" value="1"/>
</dbReference>
<dbReference type="InterPro" id="IPR004358">
    <property type="entry name" value="Sig_transdc_His_kin-like_C"/>
</dbReference>
<evidence type="ECO:0000313" key="8">
    <source>
        <dbReference type="Proteomes" id="UP001138500"/>
    </source>
</evidence>
<feature type="region of interest" description="Disordered" evidence="3">
    <location>
        <begin position="148"/>
        <end position="313"/>
    </location>
</feature>
<dbReference type="EMBL" id="RIBY02002367">
    <property type="protein sequence ID" value="KAH9818147.1"/>
    <property type="molecule type" value="Genomic_DNA"/>
</dbReference>
<keyword evidence="1 2" id="KW-0597">Phosphoprotein</keyword>
<dbReference type="InterPro" id="IPR001789">
    <property type="entry name" value="Sig_transdc_resp-reg_receiver"/>
</dbReference>
<evidence type="ECO:0000256" key="3">
    <source>
        <dbReference type="SAM" id="MobiDB-lite"/>
    </source>
</evidence>
<dbReference type="SMART" id="SM00388">
    <property type="entry name" value="HisKA"/>
    <property type="match status" value="1"/>
</dbReference>
<dbReference type="SMART" id="SM00387">
    <property type="entry name" value="HATPase_c"/>
    <property type="match status" value="1"/>
</dbReference>
<dbReference type="PROSITE" id="PS50110">
    <property type="entry name" value="RESPONSE_REGULATORY"/>
    <property type="match status" value="1"/>
</dbReference>
<dbReference type="Pfam" id="PF00072">
    <property type="entry name" value="Response_reg"/>
    <property type="match status" value="1"/>
</dbReference>
<dbReference type="CDD" id="cd00082">
    <property type="entry name" value="HisKA"/>
    <property type="match status" value="1"/>
</dbReference>
<dbReference type="Pfam" id="PF00512">
    <property type="entry name" value="HisKA"/>
    <property type="match status" value="1"/>
</dbReference>
<reference evidence="7 8" key="1">
    <citation type="journal article" date="2018" name="IMA Fungus">
        <title>IMA Genome-F 10: Nine draft genome sequences of Claviceps purpurea s.lat., including C. arundinis, C. humidiphila, and C. cf. spartinae, pseudomolecules for the pitch canker pathogen Fusarium circinatum, draft genome of Davidsoniella eucalypti, Grosmannia galeiformis, Quambalaria eucalypti, and Teratosphaeria destructans.</title>
        <authorList>
            <person name="Wingfield B.D."/>
            <person name="Liu M."/>
            <person name="Nguyen H.D."/>
            <person name="Lane F.A."/>
            <person name="Morgan S.W."/>
            <person name="De Vos L."/>
            <person name="Wilken P.M."/>
            <person name="Duong T.A."/>
            <person name="Aylward J."/>
            <person name="Coetzee M.P."/>
            <person name="Dadej K."/>
            <person name="De Beer Z.W."/>
            <person name="Findlay W."/>
            <person name="Havenga M."/>
            <person name="Kolarik M."/>
            <person name="Menzies J.G."/>
            <person name="Naidoo K."/>
            <person name="Pochopski O."/>
            <person name="Shoukouhi P."/>
            <person name="Santana Q.C."/>
            <person name="Seifert K.A."/>
            <person name="Soal N."/>
            <person name="Steenkamp E.T."/>
            <person name="Tatham C.T."/>
            <person name="van der Nest M.A."/>
            <person name="Wingfield M.J."/>
        </authorList>
    </citation>
    <scope>NUCLEOTIDE SEQUENCE [LARGE SCALE GENOMIC DNA]</scope>
    <source>
        <strain evidence="7">CMW44962</strain>
    </source>
</reference>
<accession>A0A9W7VZ57</accession>
<dbReference type="SUPFAM" id="SSF55781">
    <property type="entry name" value="GAF domain-like"/>
    <property type="match status" value="1"/>
</dbReference>
<dbReference type="PANTHER" id="PTHR43719">
    <property type="entry name" value="TWO-COMPONENT HISTIDINE KINASE"/>
    <property type="match status" value="1"/>
</dbReference>
<dbReference type="InterPro" id="IPR003594">
    <property type="entry name" value="HATPase_dom"/>
</dbReference>
<evidence type="ECO:0000313" key="7">
    <source>
        <dbReference type="EMBL" id="KAH9818147.1"/>
    </source>
</evidence>
<name>A0A9W7VZ57_9PEZI</name>
<dbReference type="PROSITE" id="PS50112">
    <property type="entry name" value="PAS"/>
    <property type="match status" value="1"/>
</dbReference>
<dbReference type="Pfam" id="PF13188">
    <property type="entry name" value="PAS_8"/>
    <property type="match status" value="1"/>
</dbReference>
<evidence type="ECO:0000256" key="1">
    <source>
        <dbReference type="ARBA" id="ARBA00022553"/>
    </source>
</evidence>
<dbReference type="SUPFAM" id="SSF47384">
    <property type="entry name" value="Homodimeric domain of signal transducing histidine kinase"/>
    <property type="match status" value="1"/>
</dbReference>
<dbReference type="InterPro" id="IPR000014">
    <property type="entry name" value="PAS"/>
</dbReference>
<dbReference type="SUPFAM" id="SSF52172">
    <property type="entry name" value="CheY-like"/>
    <property type="match status" value="1"/>
</dbReference>
<dbReference type="InterPro" id="IPR003661">
    <property type="entry name" value="HisK_dim/P_dom"/>
</dbReference>
<feature type="compositionally biased region" description="Low complexity" evidence="3">
    <location>
        <begin position="1"/>
        <end position="24"/>
    </location>
</feature>
<dbReference type="InterPro" id="IPR036097">
    <property type="entry name" value="HisK_dim/P_sf"/>
</dbReference>
<dbReference type="InterPro" id="IPR050956">
    <property type="entry name" value="2C_system_His_kinase"/>
</dbReference>
<feature type="domain" description="Histidine kinase" evidence="4">
    <location>
        <begin position="1188"/>
        <end position="1459"/>
    </location>
</feature>
<dbReference type="InterPro" id="IPR005467">
    <property type="entry name" value="His_kinase_dom"/>
</dbReference>
<dbReference type="Gene3D" id="3.30.565.10">
    <property type="entry name" value="Histidine kinase-like ATPase, C-terminal domain"/>
    <property type="match status" value="1"/>
</dbReference>
<feature type="region of interest" description="Disordered" evidence="3">
    <location>
        <begin position="356"/>
        <end position="385"/>
    </location>
</feature>
<dbReference type="CDD" id="cd17546">
    <property type="entry name" value="REC_hyHK_CKI1_RcsC-like"/>
    <property type="match status" value="1"/>
</dbReference>
<dbReference type="PROSITE" id="PS50109">
    <property type="entry name" value="HIS_KIN"/>
    <property type="match status" value="1"/>
</dbReference>
<dbReference type="InterPro" id="IPR036890">
    <property type="entry name" value="HATPase_C_sf"/>
</dbReference>
<evidence type="ECO:0000256" key="2">
    <source>
        <dbReference type="PROSITE-ProRule" id="PRU00169"/>
    </source>
</evidence>
<dbReference type="Gene3D" id="3.40.50.2300">
    <property type="match status" value="1"/>
</dbReference>
<feature type="compositionally biased region" description="Polar residues" evidence="3">
    <location>
        <begin position="365"/>
        <end position="376"/>
    </location>
</feature>
<feature type="domain" description="PAS" evidence="6">
    <location>
        <begin position="1035"/>
        <end position="1108"/>
    </location>
</feature>
<dbReference type="InterPro" id="IPR035965">
    <property type="entry name" value="PAS-like_dom_sf"/>
</dbReference>
<evidence type="ECO:0000259" key="5">
    <source>
        <dbReference type="PROSITE" id="PS50110"/>
    </source>
</evidence>
<dbReference type="SUPFAM" id="SSF55785">
    <property type="entry name" value="PYP-like sensor domain (PAS domain)"/>
    <property type="match status" value="1"/>
</dbReference>
<dbReference type="Gene3D" id="3.30.450.20">
    <property type="entry name" value="PAS domain"/>
    <property type="match status" value="2"/>
</dbReference>
<dbReference type="NCBIfam" id="TIGR00229">
    <property type="entry name" value="sensory_box"/>
    <property type="match status" value="1"/>
</dbReference>
<dbReference type="Gene3D" id="1.10.287.130">
    <property type="match status" value="1"/>
</dbReference>
<dbReference type="Pfam" id="PF02518">
    <property type="entry name" value="HATPase_c"/>
    <property type="match status" value="1"/>
</dbReference>
<feature type="region of interest" description="Disordered" evidence="3">
    <location>
        <begin position="101"/>
        <end position="125"/>
    </location>
</feature>
<dbReference type="SUPFAM" id="SSF55874">
    <property type="entry name" value="ATPase domain of HSP90 chaperone/DNA topoisomerase II/histidine kinase"/>
    <property type="match status" value="1"/>
</dbReference>
<organism evidence="7 8">
    <name type="scientific">Teratosphaeria destructans</name>
    <dbReference type="NCBI Taxonomy" id="418781"/>
    <lineage>
        <taxon>Eukaryota</taxon>
        <taxon>Fungi</taxon>
        <taxon>Dikarya</taxon>
        <taxon>Ascomycota</taxon>
        <taxon>Pezizomycotina</taxon>
        <taxon>Dothideomycetes</taxon>
        <taxon>Dothideomycetidae</taxon>
        <taxon>Mycosphaerellales</taxon>
        <taxon>Teratosphaeriaceae</taxon>
        <taxon>Teratosphaeria</taxon>
    </lineage>
</organism>
<gene>
    <name evidence="7" type="ORF">Tdes44962_MAKER05440</name>
</gene>
<dbReference type="InterPro" id="IPR058846">
    <property type="entry name" value="PAS-like"/>
</dbReference>
<feature type="region of interest" description="Disordered" evidence="3">
    <location>
        <begin position="1"/>
        <end position="80"/>
    </location>
</feature>
<protein>
    <submittedName>
        <fullName evidence="7">Motif C-terminal to PAS motifs</fullName>
    </submittedName>
</protein>
<proteinExistence type="predicted"/>
<dbReference type="Proteomes" id="UP001138500">
    <property type="component" value="Unassembled WGS sequence"/>
</dbReference>
<keyword evidence="8" id="KW-1185">Reference proteome</keyword>
<feature type="compositionally biased region" description="Polar residues" evidence="3">
    <location>
        <begin position="156"/>
        <end position="172"/>
    </location>
</feature>
<feature type="compositionally biased region" description="Low complexity" evidence="3">
    <location>
        <begin position="190"/>
        <end position="199"/>
    </location>
</feature>
<comment type="caution">
    <text evidence="7">The sequence shown here is derived from an EMBL/GenBank/DDBJ whole genome shotgun (WGS) entry which is preliminary data.</text>
</comment>
<dbReference type="GO" id="GO:0000155">
    <property type="term" value="F:phosphorelay sensor kinase activity"/>
    <property type="evidence" value="ECO:0007669"/>
    <property type="project" value="InterPro"/>
</dbReference>